<dbReference type="InterPro" id="IPR050356">
    <property type="entry name" value="SulA_CellDiv_inhibitor"/>
</dbReference>
<sequence length="482" mass="52644">MFGATRRRHIVSVWFPRLPSDRALRLQPVEGPFALSLRTQNSDRIHCLNPAAEGAGLHLGMTLSQARAFCPDLQSRPADPVQDMRFLQGLRRWAGRYSPLVGLDGCDGLALDIAGVDHLFGGTDAMIGDMRHRLTRAGLTARIGLGDTPGAAWALSHHGGGGSDLADLPVAALRIDPDTVTALQRLGLRTIGDVKATARAPLARRFGQGLLDRLDQVMGLRAESIIPLADPPHYAVRLTLPEPIGLTADVMAGIARLLGRLCNTLDQHGAGALALRLTLRRADGESRRVDLRLATTMRDPARILPLFAPAIEGVDAGFGIDQLRLEATRVAPMPQQQIATGGAGSEAVADLITRLGTRVGLDNIRRLSPNDSHIPELSMALAPDGGETPPASPRLRPHWLFPPEPVTARGPKPPQQFNWRRMRLTSAEVSGPERICPEWWRPDRDGPHGIRDYWRVETRQGPRLWMFHTPQNPGWFVQGEFA</sequence>
<comment type="caution">
    <text evidence="9">The sequence shown here is derived from an EMBL/GenBank/DDBJ whole genome shotgun (WGS) entry which is preliminary data.</text>
</comment>
<evidence type="ECO:0000259" key="8">
    <source>
        <dbReference type="Pfam" id="PF11799"/>
    </source>
</evidence>
<dbReference type="InterPro" id="IPR043502">
    <property type="entry name" value="DNA/RNA_pol_sf"/>
</dbReference>
<dbReference type="RefSeq" id="WP_268940509.1">
    <property type="nucleotide sequence ID" value="NZ_JAPTYD010000002.1"/>
</dbReference>
<evidence type="ECO:0000256" key="3">
    <source>
        <dbReference type="ARBA" id="ARBA00012417"/>
    </source>
</evidence>
<protein>
    <recommendedName>
        <fullName evidence="3">DNA-directed DNA polymerase</fullName>
        <ecNumber evidence="3">2.7.7.7</ecNumber>
    </recommendedName>
</protein>
<dbReference type="Gene3D" id="3.40.1170.60">
    <property type="match status" value="1"/>
</dbReference>
<reference evidence="9" key="1">
    <citation type="submission" date="2022-12" db="EMBL/GenBank/DDBJ databases">
        <title>Paracoccus sp. EF6 isolated from a lake water.</title>
        <authorList>
            <person name="Liu H."/>
        </authorList>
    </citation>
    <scope>NUCLEOTIDE SEQUENCE</scope>
    <source>
        <strain evidence="9">EF6</strain>
    </source>
</reference>
<dbReference type="InterPro" id="IPR017961">
    <property type="entry name" value="DNA_pol_Y-fam_little_finger"/>
</dbReference>
<dbReference type="EMBL" id="JAPTYD010000002">
    <property type="protein sequence ID" value="MCZ0960510.1"/>
    <property type="molecule type" value="Genomic_DNA"/>
</dbReference>
<evidence type="ECO:0000256" key="2">
    <source>
        <dbReference type="ARBA" id="ARBA00011245"/>
    </source>
</evidence>
<dbReference type="Pfam" id="PF11799">
    <property type="entry name" value="IMS_C"/>
    <property type="match status" value="1"/>
</dbReference>
<evidence type="ECO:0000313" key="9">
    <source>
        <dbReference type="EMBL" id="MCZ0960510.1"/>
    </source>
</evidence>
<evidence type="ECO:0000256" key="6">
    <source>
        <dbReference type="ARBA" id="ARBA00049244"/>
    </source>
</evidence>
<keyword evidence="4" id="KW-0227">DNA damage</keyword>
<dbReference type="Gene3D" id="3.30.70.270">
    <property type="match status" value="1"/>
</dbReference>
<name>A0ABT4J068_9RHOB</name>
<dbReference type="InterPro" id="IPR043128">
    <property type="entry name" value="Rev_trsase/Diguanyl_cyclase"/>
</dbReference>
<organism evidence="9 10">
    <name type="scientific">Paracoccus benzoatiresistens</name>
    <dbReference type="NCBI Taxonomy" id="2997341"/>
    <lineage>
        <taxon>Bacteria</taxon>
        <taxon>Pseudomonadati</taxon>
        <taxon>Pseudomonadota</taxon>
        <taxon>Alphaproteobacteria</taxon>
        <taxon>Rhodobacterales</taxon>
        <taxon>Paracoccaceae</taxon>
        <taxon>Paracoccus</taxon>
    </lineage>
</organism>
<evidence type="ECO:0000313" key="10">
    <source>
        <dbReference type="Proteomes" id="UP001149822"/>
    </source>
</evidence>
<evidence type="ECO:0000256" key="1">
    <source>
        <dbReference type="ARBA" id="ARBA00010945"/>
    </source>
</evidence>
<dbReference type="Proteomes" id="UP001149822">
    <property type="component" value="Unassembled WGS sequence"/>
</dbReference>
<feature type="domain" description="UmuC" evidence="7">
    <location>
        <begin position="40"/>
        <end position="156"/>
    </location>
</feature>
<keyword evidence="10" id="KW-1185">Reference proteome</keyword>
<evidence type="ECO:0000259" key="7">
    <source>
        <dbReference type="Pfam" id="PF00817"/>
    </source>
</evidence>
<gene>
    <name evidence="9" type="ORF">OU682_02620</name>
</gene>
<dbReference type="EC" id="2.7.7.7" evidence="3"/>
<comment type="function">
    <text evidence="5">Poorly processive, error-prone DNA polymerase involved in untargeted mutagenesis. Copies undamaged DNA at stalled replication forks, which arise in vivo from mismatched or misaligned primer ends. These misaligned primers can be extended by PolIV. Exhibits no 3'-5' exonuclease (proofreading) activity. May be involved in translesional synthesis, in conjunction with the beta clamp from PolIII.</text>
</comment>
<dbReference type="PANTHER" id="PTHR35369:SF2">
    <property type="entry name" value="BLR3025 PROTEIN"/>
    <property type="match status" value="1"/>
</dbReference>
<comment type="catalytic activity">
    <reaction evidence="6">
        <text>DNA(n) + a 2'-deoxyribonucleoside 5'-triphosphate = DNA(n+1) + diphosphate</text>
        <dbReference type="Rhea" id="RHEA:22508"/>
        <dbReference type="Rhea" id="RHEA-COMP:17339"/>
        <dbReference type="Rhea" id="RHEA-COMP:17340"/>
        <dbReference type="ChEBI" id="CHEBI:33019"/>
        <dbReference type="ChEBI" id="CHEBI:61560"/>
        <dbReference type="ChEBI" id="CHEBI:173112"/>
        <dbReference type="EC" id="2.7.7.7"/>
    </reaction>
</comment>
<evidence type="ECO:0000256" key="5">
    <source>
        <dbReference type="ARBA" id="ARBA00025589"/>
    </source>
</evidence>
<comment type="similarity">
    <text evidence="1">Belongs to the DNA polymerase type-Y family.</text>
</comment>
<proteinExistence type="inferred from homology"/>
<feature type="domain" description="DNA polymerase Y-family little finger" evidence="8">
    <location>
        <begin position="237"/>
        <end position="338"/>
    </location>
</feature>
<evidence type="ECO:0000256" key="4">
    <source>
        <dbReference type="ARBA" id="ARBA00022763"/>
    </source>
</evidence>
<dbReference type="InterPro" id="IPR001126">
    <property type="entry name" value="UmuC"/>
</dbReference>
<comment type="subunit">
    <text evidence="2">Monomer.</text>
</comment>
<dbReference type="CDD" id="cd03468">
    <property type="entry name" value="PolY_like"/>
    <property type="match status" value="1"/>
</dbReference>
<dbReference type="SUPFAM" id="SSF56672">
    <property type="entry name" value="DNA/RNA polymerases"/>
    <property type="match status" value="1"/>
</dbReference>
<dbReference type="PANTHER" id="PTHR35369">
    <property type="entry name" value="BLR3025 PROTEIN-RELATED"/>
    <property type="match status" value="1"/>
</dbReference>
<dbReference type="Pfam" id="PF00817">
    <property type="entry name" value="IMS"/>
    <property type="match status" value="1"/>
</dbReference>
<accession>A0ABT4J068</accession>